<evidence type="ECO:0000259" key="3">
    <source>
        <dbReference type="Pfam" id="PF02638"/>
    </source>
</evidence>
<keyword evidence="2" id="KW-1133">Transmembrane helix</keyword>
<sequence>MKYSVGWVISFHADKILRLKRKLIHQYWLLPLFTLSLLLTTFFPLSSTQACNFNQAARELRGVWLTNIDSDVLFSPQTTTKAIARLAQSNFNTLYPTVWNWGYTLYPSEVAHKITGVSLDTTEGLQGRDVLQEIIQQGHQQKMSVIPWFEFGFMAPADSELAKQHPQWLTQRHDGSTIWWEGKVHQRVWLNPLNPEVQKFITDLIVEIVSNYDVDGIQLDDHFGYPAEFGYDPLTIKLYQQEHEGKSPPNDPTDAEWIRWRADQITAYMKQLFQAIKQANPQAIVSLSPNPQKFSLESFLLDWHQWEQAGLIEELIIQVYRQDLDSFVRELEQPEVITASNHIPVSIGILSGLKGRWVSLAQIKQQVEATRDRNLAGVSFFFYESLWNMALEAPETRQTLLKSLFTPKLERPSLLDCQSATNG</sequence>
<accession>K9XPI1</accession>
<dbReference type="InterPro" id="IPR003790">
    <property type="entry name" value="GHL10"/>
</dbReference>
<dbReference type="AlphaFoldDB" id="K9XPI1"/>
<dbReference type="PANTHER" id="PTHR43405">
    <property type="entry name" value="GLYCOSYL HYDROLASE DIGH"/>
    <property type="match status" value="1"/>
</dbReference>
<gene>
    <name evidence="4" type="ordered locus">Sta7437_0394</name>
</gene>
<dbReference type="Gene3D" id="3.20.20.80">
    <property type="entry name" value="Glycosidases"/>
    <property type="match status" value="1"/>
</dbReference>
<dbReference type="EMBL" id="CP003653">
    <property type="protein sequence ID" value="AFZ34004.1"/>
    <property type="molecule type" value="Genomic_DNA"/>
</dbReference>
<dbReference type="KEGG" id="scs:Sta7437_0394"/>
<dbReference type="InterPro" id="IPR017853">
    <property type="entry name" value="GH"/>
</dbReference>
<feature type="transmembrane region" description="Helical" evidence="2">
    <location>
        <begin position="27"/>
        <end position="45"/>
    </location>
</feature>
<evidence type="ECO:0000256" key="2">
    <source>
        <dbReference type="SAM" id="Phobius"/>
    </source>
</evidence>
<dbReference type="RefSeq" id="WP_015191677.1">
    <property type="nucleotide sequence ID" value="NC_019748.1"/>
</dbReference>
<organism evidence="4 5">
    <name type="scientific">Stanieria cyanosphaera (strain ATCC 29371 / PCC 7437)</name>
    <dbReference type="NCBI Taxonomy" id="111780"/>
    <lineage>
        <taxon>Bacteria</taxon>
        <taxon>Bacillati</taxon>
        <taxon>Cyanobacteriota</taxon>
        <taxon>Cyanophyceae</taxon>
        <taxon>Pleurocapsales</taxon>
        <taxon>Dermocarpellaceae</taxon>
        <taxon>Stanieria</taxon>
    </lineage>
</organism>
<evidence type="ECO:0000313" key="5">
    <source>
        <dbReference type="Proteomes" id="UP000010473"/>
    </source>
</evidence>
<dbReference type="Proteomes" id="UP000010473">
    <property type="component" value="Chromosome"/>
</dbReference>
<dbReference type="Pfam" id="PF02638">
    <property type="entry name" value="GHL10"/>
    <property type="match status" value="1"/>
</dbReference>
<feature type="domain" description="Glycosyl hydrolase-like 10" evidence="3">
    <location>
        <begin position="59"/>
        <end position="366"/>
    </location>
</feature>
<evidence type="ECO:0000256" key="1">
    <source>
        <dbReference type="ARBA" id="ARBA00022729"/>
    </source>
</evidence>
<dbReference type="OrthoDB" id="503979at2"/>
<evidence type="ECO:0000313" key="4">
    <source>
        <dbReference type="EMBL" id="AFZ34004.1"/>
    </source>
</evidence>
<dbReference type="STRING" id="111780.Sta7437_0394"/>
<keyword evidence="2" id="KW-0812">Transmembrane</keyword>
<name>K9XPI1_STAC7</name>
<protein>
    <recommendedName>
        <fullName evidence="3">Glycosyl hydrolase-like 10 domain-containing protein</fullName>
    </recommendedName>
</protein>
<dbReference type="PANTHER" id="PTHR43405:SF1">
    <property type="entry name" value="GLYCOSYL HYDROLASE DIGH"/>
    <property type="match status" value="1"/>
</dbReference>
<dbReference type="InterPro" id="IPR052177">
    <property type="entry name" value="Divisome_Glycosyl_Hydrolase"/>
</dbReference>
<keyword evidence="2" id="KW-0472">Membrane</keyword>
<dbReference type="SUPFAM" id="SSF51445">
    <property type="entry name" value="(Trans)glycosidases"/>
    <property type="match status" value="1"/>
</dbReference>
<keyword evidence="5" id="KW-1185">Reference proteome</keyword>
<keyword evidence="1" id="KW-0732">Signal</keyword>
<dbReference type="HOGENOM" id="CLU_029517_1_1_3"/>
<dbReference type="eggNOG" id="COG1649">
    <property type="taxonomic scope" value="Bacteria"/>
</dbReference>
<dbReference type="PATRIC" id="fig|111780.3.peg.408"/>
<reference evidence="5" key="1">
    <citation type="journal article" date="2013" name="Proc. Natl. Acad. Sci. U.S.A.">
        <title>Improving the coverage of the cyanobacterial phylum using diversity-driven genome sequencing.</title>
        <authorList>
            <person name="Shih P.M."/>
            <person name="Wu D."/>
            <person name="Latifi A."/>
            <person name="Axen S.D."/>
            <person name="Fewer D.P."/>
            <person name="Talla E."/>
            <person name="Calteau A."/>
            <person name="Cai F."/>
            <person name="Tandeau de Marsac N."/>
            <person name="Rippka R."/>
            <person name="Herdman M."/>
            <person name="Sivonen K."/>
            <person name="Coursin T."/>
            <person name="Laurent T."/>
            <person name="Goodwin L."/>
            <person name="Nolan M."/>
            <person name="Davenport K.W."/>
            <person name="Han C.S."/>
            <person name="Rubin E.M."/>
            <person name="Eisen J.A."/>
            <person name="Woyke T."/>
            <person name="Gugger M."/>
            <person name="Kerfeld C.A."/>
        </authorList>
    </citation>
    <scope>NUCLEOTIDE SEQUENCE [LARGE SCALE GENOMIC DNA]</scope>
    <source>
        <strain evidence="5">ATCC 29371 / PCC 7437</strain>
    </source>
</reference>
<proteinExistence type="predicted"/>